<evidence type="ECO:0000259" key="2">
    <source>
        <dbReference type="Pfam" id="PF24649"/>
    </source>
</evidence>
<dbReference type="Pfam" id="PF24649">
    <property type="entry name" value="DUF7642"/>
    <property type="match status" value="1"/>
</dbReference>
<comment type="caution">
    <text evidence="3">The sequence shown here is derived from an EMBL/GenBank/DDBJ whole genome shotgun (WGS) entry which is preliminary data.</text>
</comment>
<sequence length="237" mass="26732">MGSNDDAIQIPIDALERHLLSGSPSFSKKEKDEDEEDASMVLYTASFEEMEERFIKYQTAKWVLYSLVLILAWGIGLLMLLYLPVRIYIARKEFRSKKLYLTPDAIIYKVCRPLSIPCFGDLKKEKYIILPSVADVILEQGYIQSYFGLYSIRIEYKGVRRPASDDVNIQGVAVPSDFQKAVLTQLSSIRSEQLGKQASTSLEVPSGDLILQKLDEVEGSLKRVHALIETSAQISNS</sequence>
<feature type="domain" description="DUF7642" evidence="2">
    <location>
        <begin position="92"/>
        <end position="190"/>
    </location>
</feature>
<evidence type="ECO:0000313" key="4">
    <source>
        <dbReference type="Proteomes" id="UP000623129"/>
    </source>
</evidence>
<keyword evidence="1" id="KW-0472">Membrane</keyword>
<dbReference type="AlphaFoldDB" id="A0A833QZU7"/>
<reference evidence="3" key="1">
    <citation type="submission" date="2020-01" db="EMBL/GenBank/DDBJ databases">
        <title>Genome sequence of Kobresia littledalei, the first chromosome-level genome in the family Cyperaceae.</title>
        <authorList>
            <person name="Qu G."/>
        </authorList>
    </citation>
    <scope>NUCLEOTIDE SEQUENCE</scope>
    <source>
        <strain evidence="3">C.B.Clarke</strain>
        <tissue evidence="3">Leaf</tissue>
    </source>
</reference>
<protein>
    <recommendedName>
        <fullName evidence="2">DUF7642 domain-containing protein</fullName>
    </recommendedName>
</protein>
<accession>A0A833QZU7</accession>
<keyword evidence="1" id="KW-0812">Transmembrane</keyword>
<gene>
    <name evidence="3" type="ORF">FCM35_KLT05348</name>
</gene>
<dbReference type="PANTHER" id="PTHR35410:SF1">
    <property type="entry name" value="EXPRESSED PROTEIN"/>
    <property type="match status" value="1"/>
</dbReference>
<dbReference type="EMBL" id="SWLB01000014">
    <property type="protein sequence ID" value="KAF3330017.1"/>
    <property type="molecule type" value="Genomic_DNA"/>
</dbReference>
<dbReference type="OrthoDB" id="1930353at2759"/>
<dbReference type="Proteomes" id="UP000623129">
    <property type="component" value="Unassembled WGS sequence"/>
</dbReference>
<dbReference type="InterPro" id="IPR056059">
    <property type="entry name" value="DUF7642"/>
</dbReference>
<evidence type="ECO:0000313" key="3">
    <source>
        <dbReference type="EMBL" id="KAF3330017.1"/>
    </source>
</evidence>
<name>A0A833QZU7_9POAL</name>
<proteinExistence type="predicted"/>
<dbReference type="PANTHER" id="PTHR35410">
    <property type="entry name" value="EXPRESSED PROTEIN"/>
    <property type="match status" value="1"/>
</dbReference>
<evidence type="ECO:0000256" key="1">
    <source>
        <dbReference type="SAM" id="Phobius"/>
    </source>
</evidence>
<keyword evidence="4" id="KW-1185">Reference proteome</keyword>
<feature type="transmembrane region" description="Helical" evidence="1">
    <location>
        <begin position="62"/>
        <end position="89"/>
    </location>
</feature>
<keyword evidence="1" id="KW-1133">Transmembrane helix</keyword>
<organism evidence="3 4">
    <name type="scientific">Carex littledalei</name>
    <dbReference type="NCBI Taxonomy" id="544730"/>
    <lineage>
        <taxon>Eukaryota</taxon>
        <taxon>Viridiplantae</taxon>
        <taxon>Streptophyta</taxon>
        <taxon>Embryophyta</taxon>
        <taxon>Tracheophyta</taxon>
        <taxon>Spermatophyta</taxon>
        <taxon>Magnoliopsida</taxon>
        <taxon>Liliopsida</taxon>
        <taxon>Poales</taxon>
        <taxon>Cyperaceae</taxon>
        <taxon>Cyperoideae</taxon>
        <taxon>Cariceae</taxon>
        <taxon>Carex</taxon>
        <taxon>Carex subgen. Euthyceras</taxon>
    </lineage>
</organism>